<accession>A0A2S8FZK4</accession>
<dbReference type="Gene3D" id="3.40.50.410">
    <property type="entry name" value="von Willebrand factor, type A domain"/>
    <property type="match status" value="1"/>
</dbReference>
<feature type="transmembrane region" description="Helical" evidence="1">
    <location>
        <begin position="54"/>
        <end position="75"/>
    </location>
</feature>
<sequence length="831" mass="90421">MICDRFLLVGETYLSWMPAVSGYGILAIVLVCVAMWLVLRLVSGPSQVRDQVGLFILRGCALAIIFLILMGPTVVDEEPGEVSRPNMIYLLDGSQSMQLGNEQTRWEESLRFLDEAESAAGQSNRSNLQAFRFGHRLQPLVDNSVRTADSSLSLIDRASLPEGNGGGNRIAPPSASDSRLGDALRQLLPQVQARSAAGIVLCSDGRVRGSEAVERLAEICGEAKVPIHVVPIGHSSGAGDIAIVSLVVPPRVNKFTENQVQVFLRSYGFTGERTMVRVLSRDTLNGTAAKTLATVPITLSGGAQAATITFRMNDRPEDLEVVIDPIDGELTDRNNKVKTRVEIDRTKVRVLYVEGEQSASLNNLFGGFFQSNSTTSSALNVRAALQEDVDIECVAFSSSGGSTPRTVAVGSNPQDVVFPRTRAELFAYDCVIFSNVGPNMLTEEQNQWMAQWIEGRGGGLIVTGGGALNPQLWNESPLLPLLPVLLEEARPIGLRAAAVTATRPNHPVWRLRLEKALNDQLLGLLPTLSIQGMGYRVKSTADVLAEESESGAAVLMAHRAGRGRVIVSTASLGGGSLIDLADRWGPQPERVASKLWRNLVYWATEGSSTGRRRLVASADKQFYRPGETISIFATAFDEAARPSTKYRLWAMLEPDSLDDLSLYSPVLWPDNVVRESGEVGSHVAWGEELPLTRGKTADGYGLDLLLSEMTDAVDSGLRIELTAYEGAETESAFGHGTQVDSTSLAIQILSDPFEQQNPLPNHDLLKRLAAVSGGQVLTDPSQLAELLRTRQLIEGLPRRDVTPAWSHWWLWLSLIGLLSTEWFWRRVTGLA</sequence>
<dbReference type="Proteomes" id="UP000238322">
    <property type="component" value="Unassembled WGS sequence"/>
</dbReference>
<dbReference type="Gene3D" id="3.40.50.880">
    <property type="match status" value="1"/>
</dbReference>
<dbReference type="PANTHER" id="PTHR37947:SF1">
    <property type="entry name" value="BLL2462 PROTEIN"/>
    <property type="match status" value="1"/>
</dbReference>
<dbReference type="InterPro" id="IPR029062">
    <property type="entry name" value="Class_I_gatase-like"/>
</dbReference>
<dbReference type="SUPFAM" id="SSF52317">
    <property type="entry name" value="Class I glutamine amidotransferase-like"/>
    <property type="match status" value="1"/>
</dbReference>
<reference evidence="2 3" key="1">
    <citation type="submission" date="2018-02" db="EMBL/GenBank/DDBJ databases">
        <title>Comparative genomes isolates from brazilian mangrove.</title>
        <authorList>
            <person name="Araujo J.E."/>
            <person name="Taketani R.G."/>
            <person name="Silva M.C.P."/>
            <person name="Loureco M.V."/>
            <person name="Andreote F.D."/>
        </authorList>
    </citation>
    <scope>NUCLEOTIDE SEQUENCE [LARGE SCALE GENOMIC DNA]</scope>
    <source>
        <strain evidence="2 3">Hex-1 MGV</strain>
    </source>
</reference>
<evidence type="ECO:0000313" key="3">
    <source>
        <dbReference type="Proteomes" id="UP000238322"/>
    </source>
</evidence>
<protein>
    <recommendedName>
        <fullName evidence="4">Glutamine amidotransferase domain-containing protein</fullName>
    </recommendedName>
</protein>
<feature type="transmembrane region" description="Helical" evidence="1">
    <location>
        <begin position="20"/>
        <end position="42"/>
    </location>
</feature>
<gene>
    <name evidence="2" type="ORF">C5Y83_06645</name>
</gene>
<keyword evidence="1" id="KW-1133">Transmembrane helix</keyword>
<comment type="caution">
    <text evidence="2">The sequence shown here is derived from an EMBL/GenBank/DDBJ whole genome shotgun (WGS) entry which is preliminary data.</text>
</comment>
<name>A0A2S8FZK4_9BACT</name>
<dbReference type="InterPro" id="IPR036465">
    <property type="entry name" value="vWFA_dom_sf"/>
</dbReference>
<dbReference type="AlphaFoldDB" id="A0A2S8FZK4"/>
<dbReference type="EMBL" id="PUHY01000005">
    <property type="protein sequence ID" value="PQO37618.1"/>
    <property type="molecule type" value="Genomic_DNA"/>
</dbReference>
<evidence type="ECO:0000256" key="1">
    <source>
        <dbReference type="SAM" id="Phobius"/>
    </source>
</evidence>
<dbReference type="SUPFAM" id="SSF53300">
    <property type="entry name" value="vWA-like"/>
    <property type="match status" value="1"/>
</dbReference>
<keyword evidence="1" id="KW-0472">Membrane</keyword>
<keyword evidence="1" id="KW-0812">Transmembrane</keyword>
<dbReference type="PANTHER" id="PTHR37947">
    <property type="entry name" value="BLL2462 PROTEIN"/>
    <property type="match status" value="1"/>
</dbReference>
<evidence type="ECO:0008006" key="4">
    <source>
        <dbReference type="Google" id="ProtNLM"/>
    </source>
</evidence>
<organism evidence="2 3">
    <name type="scientific">Blastopirellula marina</name>
    <dbReference type="NCBI Taxonomy" id="124"/>
    <lineage>
        <taxon>Bacteria</taxon>
        <taxon>Pseudomonadati</taxon>
        <taxon>Planctomycetota</taxon>
        <taxon>Planctomycetia</taxon>
        <taxon>Pirellulales</taxon>
        <taxon>Pirellulaceae</taxon>
        <taxon>Blastopirellula</taxon>
    </lineage>
</organism>
<evidence type="ECO:0000313" key="2">
    <source>
        <dbReference type="EMBL" id="PQO37618.1"/>
    </source>
</evidence>
<dbReference type="OrthoDB" id="250619at2"/>
<dbReference type="RefSeq" id="WP_105328867.1">
    <property type="nucleotide sequence ID" value="NZ_PUHY01000005.1"/>
</dbReference>
<proteinExistence type="predicted"/>